<protein>
    <submittedName>
        <fullName evidence="9">NADH-quinone oxidoreductase subunit NuoE</fullName>
        <ecNumber evidence="9">1.6.5.11</ecNumber>
    </submittedName>
</protein>
<name>A0A6N6MYQ2_9HYPH</name>
<feature type="compositionally biased region" description="Basic and acidic residues" evidence="8">
    <location>
        <begin position="273"/>
        <end position="284"/>
    </location>
</feature>
<dbReference type="SUPFAM" id="SSF52833">
    <property type="entry name" value="Thioredoxin-like"/>
    <property type="match status" value="1"/>
</dbReference>
<gene>
    <name evidence="9" type="primary">nuoE</name>
    <name evidence="9" type="ORF">F6X51_05425</name>
</gene>
<comment type="caution">
    <text evidence="9">The sequence shown here is derived from an EMBL/GenBank/DDBJ whole genome shotgun (WGS) entry which is preliminary data.</text>
</comment>
<feature type="compositionally biased region" description="Low complexity" evidence="8">
    <location>
        <begin position="294"/>
        <end position="329"/>
    </location>
</feature>
<dbReference type="EC" id="1.6.5.11" evidence="9"/>
<feature type="region of interest" description="Disordered" evidence="8">
    <location>
        <begin position="217"/>
        <end position="351"/>
    </location>
</feature>
<keyword evidence="9" id="KW-0560">Oxidoreductase</keyword>
<comment type="similarity">
    <text evidence="1">Belongs to the complex I 24 kDa subunit family.</text>
</comment>
<keyword evidence="5" id="KW-0411">Iron-sulfur</keyword>
<dbReference type="Gene3D" id="1.10.150.20">
    <property type="entry name" value="5' to 3' exonuclease, C-terminal subdomain"/>
    <property type="match status" value="1"/>
</dbReference>
<feature type="region of interest" description="Disordered" evidence="8">
    <location>
        <begin position="180"/>
        <end position="201"/>
    </location>
</feature>
<dbReference type="InterPro" id="IPR002023">
    <property type="entry name" value="NuoE-like"/>
</dbReference>
<proteinExistence type="inferred from homology"/>
<reference evidence="9 10" key="1">
    <citation type="submission" date="2019-09" db="EMBL/GenBank/DDBJ databases">
        <title>YIM 132548 draft genome.</title>
        <authorList>
            <person name="Jiang L."/>
        </authorList>
    </citation>
    <scope>NUCLEOTIDE SEQUENCE [LARGE SCALE GENOMIC DNA]</scope>
    <source>
        <strain evidence="9 10">YIM 132548</strain>
    </source>
</reference>
<evidence type="ECO:0000256" key="2">
    <source>
        <dbReference type="ARBA" id="ARBA00022714"/>
    </source>
</evidence>
<dbReference type="Proteomes" id="UP000441523">
    <property type="component" value="Unassembled WGS sequence"/>
</dbReference>
<dbReference type="InterPro" id="IPR041921">
    <property type="entry name" value="NuoE_N"/>
</dbReference>
<dbReference type="RefSeq" id="WP_150962191.1">
    <property type="nucleotide sequence ID" value="NZ_VZZJ01000003.1"/>
</dbReference>
<dbReference type="NCBIfam" id="NF005724">
    <property type="entry name" value="PRK07539.1-4"/>
    <property type="match status" value="1"/>
</dbReference>
<dbReference type="Gene3D" id="3.40.30.10">
    <property type="entry name" value="Glutaredoxin"/>
    <property type="match status" value="1"/>
</dbReference>
<dbReference type="PANTHER" id="PTHR10371">
    <property type="entry name" value="NADH DEHYDROGENASE UBIQUINONE FLAVOPROTEIN 2, MITOCHONDRIAL"/>
    <property type="match status" value="1"/>
</dbReference>
<dbReference type="PANTHER" id="PTHR10371:SF3">
    <property type="entry name" value="NADH DEHYDROGENASE [UBIQUINONE] FLAVOPROTEIN 2, MITOCHONDRIAL"/>
    <property type="match status" value="1"/>
</dbReference>
<keyword evidence="2" id="KW-0001">2Fe-2S</keyword>
<dbReference type="InterPro" id="IPR036249">
    <property type="entry name" value="Thioredoxin-like_sf"/>
</dbReference>
<dbReference type="Pfam" id="PF01257">
    <property type="entry name" value="2Fe-2S_thioredx"/>
    <property type="match status" value="1"/>
</dbReference>
<dbReference type="FunFam" id="1.10.10.1590:FF:000001">
    <property type="entry name" value="NADH-quinone oxidoreductase subunit E"/>
    <property type="match status" value="1"/>
</dbReference>
<comment type="catalytic activity">
    <reaction evidence="7">
        <text>a quinone + NADH + 5 H(+)(in) = a quinol + NAD(+) + 4 H(+)(out)</text>
        <dbReference type="Rhea" id="RHEA:57888"/>
        <dbReference type="ChEBI" id="CHEBI:15378"/>
        <dbReference type="ChEBI" id="CHEBI:24646"/>
        <dbReference type="ChEBI" id="CHEBI:57540"/>
        <dbReference type="ChEBI" id="CHEBI:57945"/>
        <dbReference type="ChEBI" id="CHEBI:132124"/>
    </reaction>
</comment>
<keyword evidence="10" id="KW-1185">Reference proteome</keyword>
<dbReference type="GO" id="GO:0046872">
    <property type="term" value="F:metal ion binding"/>
    <property type="evidence" value="ECO:0007669"/>
    <property type="project" value="UniProtKB-KW"/>
</dbReference>
<feature type="region of interest" description="Disordered" evidence="8">
    <location>
        <begin position="363"/>
        <end position="383"/>
    </location>
</feature>
<dbReference type="NCBIfam" id="TIGR01958">
    <property type="entry name" value="nuoE_fam"/>
    <property type="match status" value="1"/>
</dbReference>
<dbReference type="CDD" id="cd03064">
    <property type="entry name" value="TRX_Fd_NuoE"/>
    <property type="match status" value="1"/>
</dbReference>
<evidence type="ECO:0000256" key="3">
    <source>
        <dbReference type="ARBA" id="ARBA00022723"/>
    </source>
</evidence>
<accession>A0A6N6MYQ2</accession>
<evidence type="ECO:0000256" key="5">
    <source>
        <dbReference type="ARBA" id="ARBA00023014"/>
    </source>
</evidence>
<sequence>MANRRLAPAAEQPDDFAFSPENAEWAKGQIAKYPEGRQASAVIPLLWKAQEQNGGWLPQKAIEAVADELGMPHIRVLEVATFYTMFALEPVGRFWIQLCGTVPCDSCGARELKGYLQERLGPPGHVSADGNFSWLEVECLGACCNAPMAQINQDYYEDLTPESLGTLMDDLAAGRPVKVGSQVGRTSSEPKDAVHTLQDPTLFDGSRIGAWRKRFEQTDAEAEEAGRDEAASSEQRAAADPKPAHPDAGRAAGSPATDAPAQRAAGGETPVKAQDRADAADRSHSTTAQGESGPAETAAESTPAESPPAQSTPEQMAAAGEAAAAEAGAQSTLRRDEVPPQPAAPGASEGEIAAEAEETRIEKTLADLPKDASPEQKADAVGTRPPALDAALAGQPDALTRIKGIGPGNERRLHELGIYHFDQIAAWTRDEVAWVGTYLAFPGRIDREDWVGQAKALGGADAPGRSAQ</sequence>
<organism evidence="9 10">
    <name type="scientific">Methylobacterium planeticum</name>
    <dbReference type="NCBI Taxonomy" id="2615211"/>
    <lineage>
        <taxon>Bacteria</taxon>
        <taxon>Pseudomonadati</taxon>
        <taxon>Pseudomonadota</taxon>
        <taxon>Alphaproteobacteria</taxon>
        <taxon>Hyphomicrobiales</taxon>
        <taxon>Methylobacteriaceae</taxon>
        <taxon>Methylobacterium</taxon>
    </lineage>
</organism>
<evidence type="ECO:0000256" key="7">
    <source>
        <dbReference type="ARBA" id="ARBA00047712"/>
    </source>
</evidence>
<evidence type="ECO:0000256" key="6">
    <source>
        <dbReference type="ARBA" id="ARBA00034078"/>
    </source>
</evidence>
<comment type="cofactor">
    <cofactor evidence="6">
        <name>[2Fe-2S] cluster</name>
        <dbReference type="ChEBI" id="CHEBI:190135"/>
    </cofactor>
</comment>
<evidence type="ECO:0000256" key="4">
    <source>
        <dbReference type="ARBA" id="ARBA00023004"/>
    </source>
</evidence>
<dbReference type="AlphaFoldDB" id="A0A6N6MYQ2"/>
<feature type="compositionally biased region" description="Basic and acidic residues" evidence="8">
    <location>
        <begin position="237"/>
        <end position="248"/>
    </location>
</feature>
<evidence type="ECO:0000256" key="1">
    <source>
        <dbReference type="ARBA" id="ARBA00010643"/>
    </source>
</evidence>
<evidence type="ECO:0000313" key="10">
    <source>
        <dbReference type="Proteomes" id="UP000441523"/>
    </source>
</evidence>
<dbReference type="Gene3D" id="1.10.10.1590">
    <property type="entry name" value="NADH-quinone oxidoreductase subunit E"/>
    <property type="match status" value="1"/>
</dbReference>
<dbReference type="GO" id="GO:0051537">
    <property type="term" value="F:2 iron, 2 sulfur cluster binding"/>
    <property type="evidence" value="ECO:0007669"/>
    <property type="project" value="UniProtKB-KW"/>
</dbReference>
<dbReference type="PROSITE" id="PS01099">
    <property type="entry name" value="COMPLEX1_24K"/>
    <property type="match status" value="1"/>
</dbReference>
<evidence type="ECO:0000256" key="8">
    <source>
        <dbReference type="SAM" id="MobiDB-lite"/>
    </source>
</evidence>
<keyword evidence="4" id="KW-0408">Iron</keyword>
<feature type="compositionally biased region" description="Basic and acidic residues" evidence="8">
    <location>
        <begin position="363"/>
        <end position="378"/>
    </location>
</feature>
<dbReference type="EMBL" id="VZZJ01000003">
    <property type="protein sequence ID" value="KAB1075323.1"/>
    <property type="molecule type" value="Genomic_DNA"/>
</dbReference>
<keyword evidence="3" id="KW-0479">Metal-binding</keyword>
<evidence type="ECO:0000313" key="9">
    <source>
        <dbReference type="EMBL" id="KAB1075323.1"/>
    </source>
</evidence>
<dbReference type="GO" id="GO:0003954">
    <property type="term" value="F:NADH dehydrogenase activity"/>
    <property type="evidence" value="ECO:0007669"/>
    <property type="project" value="TreeGrafter"/>
</dbReference>
<dbReference type="InterPro" id="IPR042128">
    <property type="entry name" value="NuoE_dom"/>
</dbReference>